<dbReference type="EMBL" id="LAZR01032293">
    <property type="protein sequence ID" value="KKL51321.1"/>
    <property type="molecule type" value="Genomic_DNA"/>
</dbReference>
<organism evidence="1">
    <name type="scientific">marine sediment metagenome</name>
    <dbReference type="NCBI Taxonomy" id="412755"/>
    <lineage>
        <taxon>unclassified sequences</taxon>
        <taxon>metagenomes</taxon>
        <taxon>ecological metagenomes</taxon>
    </lineage>
</organism>
<reference evidence="1" key="1">
    <citation type="journal article" date="2015" name="Nature">
        <title>Complex archaea that bridge the gap between prokaryotes and eukaryotes.</title>
        <authorList>
            <person name="Spang A."/>
            <person name="Saw J.H."/>
            <person name="Jorgensen S.L."/>
            <person name="Zaremba-Niedzwiedzka K."/>
            <person name="Martijn J."/>
            <person name="Lind A.E."/>
            <person name="van Eijk R."/>
            <person name="Schleper C."/>
            <person name="Guy L."/>
            <person name="Ettema T.J."/>
        </authorList>
    </citation>
    <scope>NUCLEOTIDE SEQUENCE</scope>
</reference>
<accession>A0A0F9DCA8</accession>
<sequence length="139" mass="16313">MQVDVRTIKRDITHLRKQGYLVHTRGQIKGIGRGKSHKVAIIELYLQRYTYTEISWRTRHSAFAIKRYLTTFSRMINLKRKGVVPEEIAFLLGISSHLAEEYLRLYQKYNLPQYQDRIEDISSLSSYVPQLSLKKGAIL</sequence>
<evidence type="ECO:0008006" key="2">
    <source>
        <dbReference type="Google" id="ProtNLM"/>
    </source>
</evidence>
<dbReference type="InterPro" id="IPR012872">
    <property type="entry name" value="DUF1670"/>
</dbReference>
<dbReference type="Pfam" id="PF07900">
    <property type="entry name" value="DUF1670"/>
    <property type="match status" value="1"/>
</dbReference>
<dbReference type="AlphaFoldDB" id="A0A0F9DCA8"/>
<name>A0A0F9DCA8_9ZZZZ</name>
<gene>
    <name evidence="1" type="ORF">LCGC14_2296670</name>
</gene>
<evidence type="ECO:0000313" key="1">
    <source>
        <dbReference type="EMBL" id="KKL51321.1"/>
    </source>
</evidence>
<proteinExistence type="predicted"/>
<protein>
    <recommendedName>
        <fullName evidence="2">DUF1670 domain-containing protein</fullName>
    </recommendedName>
</protein>
<comment type="caution">
    <text evidence="1">The sequence shown here is derived from an EMBL/GenBank/DDBJ whole genome shotgun (WGS) entry which is preliminary data.</text>
</comment>